<gene>
    <name evidence="1" type="ORF">BCR35DRAFT_298066</name>
</gene>
<accession>A0A1Y2G3V2</accession>
<dbReference type="EMBL" id="MCGR01000001">
    <property type="protein sequence ID" value="ORY92605.1"/>
    <property type="molecule type" value="Genomic_DNA"/>
</dbReference>
<dbReference type="InterPro" id="IPR032801">
    <property type="entry name" value="PXL2A/B/C"/>
</dbReference>
<reference evidence="1 2" key="1">
    <citation type="submission" date="2016-07" db="EMBL/GenBank/DDBJ databases">
        <title>Pervasive Adenine N6-methylation of Active Genes in Fungi.</title>
        <authorList>
            <consortium name="DOE Joint Genome Institute"/>
            <person name="Mondo S.J."/>
            <person name="Dannebaum R.O."/>
            <person name="Kuo R.C."/>
            <person name="Labutti K."/>
            <person name="Haridas S."/>
            <person name="Kuo A."/>
            <person name="Salamov A."/>
            <person name="Ahrendt S.R."/>
            <person name="Lipzen A."/>
            <person name="Sullivan W."/>
            <person name="Andreopoulos W.B."/>
            <person name="Clum A."/>
            <person name="Lindquist E."/>
            <person name="Daum C."/>
            <person name="Ramamoorthy G.K."/>
            <person name="Gryganskyi A."/>
            <person name="Culley D."/>
            <person name="Magnuson J.K."/>
            <person name="James T.Y."/>
            <person name="O'Malley M.A."/>
            <person name="Stajich J.E."/>
            <person name="Spatafora J.W."/>
            <person name="Visel A."/>
            <person name="Grigoriev I.V."/>
        </authorList>
    </citation>
    <scope>NUCLEOTIDE SEQUENCE [LARGE SCALE GENOMIC DNA]</scope>
    <source>
        <strain evidence="1 2">62-1032</strain>
    </source>
</reference>
<dbReference type="Gene3D" id="3.40.30.10">
    <property type="entry name" value="Glutaredoxin"/>
    <property type="match status" value="1"/>
</dbReference>
<dbReference type="InterPro" id="IPR036249">
    <property type="entry name" value="Thioredoxin-like_sf"/>
</dbReference>
<dbReference type="InParanoid" id="A0A1Y2G3V2"/>
<sequence length="206" mass="22365">MTFDPTTPPTPQELEKAKQLTVKDEEGKDVLLGDLLNGGEQPVIAIWIRHFYCGLCMDFISFLGSKVKPEDLEGKAKLIIIGCGDASMIKGYRELLSTPFPVYADPKKETYTALGMTLRSLEQGAFPKGKPEYIVRGMFSNVWGSIMSAFRIGKLGSSSGDIKQLGGEFVFGPDNSVLYTHRMENTRGHAPVADLLSAAGVSPSTA</sequence>
<dbReference type="SUPFAM" id="SSF52833">
    <property type="entry name" value="Thioredoxin-like"/>
    <property type="match status" value="1"/>
</dbReference>
<dbReference type="STRING" id="106004.A0A1Y2G3V2"/>
<dbReference type="OrthoDB" id="40334at2759"/>
<dbReference type="Pfam" id="PF13911">
    <property type="entry name" value="AhpC-TSA_2"/>
    <property type="match status" value="1"/>
</dbReference>
<dbReference type="PANTHER" id="PTHR28630">
    <property type="match status" value="1"/>
</dbReference>
<protein>
    <submittedName>
        <fullName evidence="1">AhpC/TSA antioxidant enzyme-domain-containing protein</fullName>
    </submittedName>
</protein>
<proteinExistence type="predicted"/>
<dbReference type="CDD" id="cd02970">
    <property type="entry name" value="PRX_like2"/>
    <property type="match status" value="1"/>
</dbReference>
<dbReference type="AlphaFoldDB" id="A0A1Y2G3V2"/>
<organism evidence="1 2">
    <name type="scientific">Leucosporidium creatinivorum</name>
    <dbReference type="NCBI Taxonomy" id="106004"/>
    <lineage>
        <taxon>Eukaryota</taxon>
        <taxon>Fungi</taxon>
        <taxon>Dikarya</taxon>
        <taxon>Basidiomycota</taxon>
        <taxon>Pucciniomycotina</taxon>
        <taxon>Microbotryomycetes</taxon>
        <taxon>Leucosporidiales</taxon>
        <taxon>Leucosporidium</taxon>
    </lineage>
</organism>
<dbReference type="Proteomes" id="UP000193467">
    <property type="component" value="Unassembled WGS sequence"/>
</dbReference>
<evidence type="ECO:0000313" key="2">
    <source>
        <dbReference type="Proteomes" id="UP000193467"/>
    </source>
</evidence>
<evidence type="ECO:0000313" key="1">
    <source>
        <dbReference type="EMBL" id="ORY92605.1"/>
    </source>
</evidence>
<comment type="caution">
    <text evidence="1">The sequence shown here is derived from an EMBL/GenBank/DDBJ whole genome shotgun (WGS) entry which is preliminary data.</text>
</comment>
<keyword evidence="2" id="KW-1185">Reference proteome</keyword>
<name>A0A1Y2G3V2_9BASI</name>
<dbReference type="PANTHER" id="PTHR28630:SF3">
    <property type="entry name" value="PEROXIREDOXIN-LIKE 2C"/>
    <property type="match status" value="1"/>
</dbReference>